<evidence type="ECO:0000256" key="1">
    <source>
        <dbReference type="ARBA" id="ARBA00005986"/>
    </source>
</evidence>
<dbReference type="Gene3D" id="3.30.70.100">
    <property type="match status" value="1"/>
</dbReference>
<feature type="domain" description="EthD" evidence="2">
    <location>
        <begin position="37"/>
        <end position="116"/>
    </location>
</feature>
<dbReference type="Pfam" id="PF07110">
    <property type="entry name" value="EthD"/>
    <property type="match status" value="1"/>
</dbReference>
<evidence type="ECO:0000313" key="4">
    <source>
        <dbReference type="Proteomes" id="UP000756921"/>
    </source>
</evidence>
<sequence length="219" mass="24440">MECPSHLTHQFSFEELAVGQGSNQQPYIRILIFFNKKNGLSEAFSHEHWKSVFADLTMSVGDGAKNFRRYVQFHQDADHRKLVSSLSQYSMQPLQYDGCDEFHAENADQFLRFMADIHDSKELVGCGSRFTDVDEGMRVMVGYDNLIYGSNIATSEGCDGIVPSDPVSRGTAQAPMKRISVSTNQDLNATRLRTNSMTMSGCVAQNSTWCKSASNGIEL</sequence>
<dbReference type="GO" id="GO:0016491">
    <property type="term" value="F:oxidoreductase activity"/>
    <property type="evidence" value="ECO:0007669"/>
    <property type="project" value="InterPro"/>
</dbReference>
<dbReference type="SUPFAM" id="SSF54909">
    <property type="entry name" value="Dimeric alpha+beta barrel"/>
    <property type="match status" value="1"/>
</dbReference>
<proteinExistence type="inferred from homology"/>
<dbReference type="AlphaFoldDB" id="A0A9P6G7R2"/>
<evidence type="ECO:0000313" key="3">
    <source>
        <dbReference type="EMBL" id="KAF9730048.1"/>
    </source>
</evidence>
<dbReference type="OrthoDB" id="3454835at2759"/>
<protein>
    <recommendedName>
        <fullName evidence="2">EthD domain-containing protein</fullName>
    </recommendedName>
</protein>
<keyword evidence="4" id="KW-1185">Reference proteome</keyword>
<name>A0A9P6G7R2_9PLEO</name>
<accession>A0A9P6G7R2</accession>
<organism evidence="3 4">
    <name type="scientific">Paraphaeosphaeria minitans</name>
    <dbReference type="NCBI Taxonomy" id="565426"/>
    <lineage>
        <taxon>Eukaryota</taxon>
        <taxon>Fungi</taxon>
        <taxon>Dikarya</taxon>
        <taxon>Ascomycota</taxon>
        <taxon>Pezizomycotina</taxon>
        <taxon>Dothideomycetes</taxon>
        <taxon>Pleosporomycetidae</taxon>
        <taxon>Pleosporales</taxon>
        <taxon>Massarineae</taxon>
        <taxon>Didymosphaeriaceae</taxon>
        <taxon>Paraphaeosphaeria</taxon>
    </lineage>
</organism>
<comment type="caution">
    <text evidence="3">The sequence shown here is derived from an EMBL/GenBank/DDBJ whole genome shotgun (WGS) entry which is preliminary data.</text>
</comment>
<dbReference type="InterPro" id="IPR009799">
    <property type="entry name" value="EthD_dom"/>
</dbReference>
<dbReference type="EMBL" id="WJXW01000015">
    <property type="protein sequence ID" value="KAF9730048.1"/>
    <property type="molecule type" value="Genomic_DNA"/>
</dbReference>
<dbReference type="Proteomes" id="UP000756921">
    <property type="component" value="Unassembled WGS sequence"/>
</dbReference>
<evidence type="ECO:0000259" key="2">
    <source>
        <dbReference type="Pfam" id="PF07110"/>
    </source>
</evidence>
<reference evidence="3" key="1">
    <citation type="journal article" date="2020" name="Mol. Plant Microbe Interact.">
        <title>Genome Sequence of the Biocontrol Agent Coniothyrium minitans strain Conio (IMI 134523).</title>
        <authorList>
            <person name="Patel D."/>
            <person name="Shittu T.A."/>
            <person name="Baroncelli R."/>
            <person name="Muthumeenakshi S."/>
            <person name="Osborne T.H."/>
            <person name="Janganan T.K."/>
            <person name="Sreenivasaprasad S."/>
        </authorList>
    </citation>
    <scope>NUCLEOTIDE SEQUENCE</scope>
    <source>
        <strain evidence="3">Conio</strain>
    </source>
</reference>
<dbReference type="InterPro" id="IPR011008">
    <property type="entry name" value="Dimeric_a/b-barrel"/>
</dbReference>
<gene>
    <name evidence="3" type="ORF">PMIN01_11981</name>
</gene>
<comment type="similarity">
    <text evidence="1">Belongs to the tpcK family.</text>
</comment>